<evidence type="ECO:0000256" key="5">
    <source>
        <dbReference type="ARBA" id="ARBA00022519"/>
    </source>
</evidence>
<protein>
    <submittedName>
        <fullName evidence="12">Energy transducer TonB</fullName>
    </submittedName>
</protein>
<sequence length="115" mass="12336">MMKFSPSLLISTLLMTAAVSVMAAETAPVMDNKSCDPPKYPKAALMNEETGTVTMGFLVGTDGKVMDSKVEKSSGSKSLDKAALTALSQCKFKPGTKDGKPDQVWAKVDFVWKLE</sequence>
<keyword evidence="8" id="KW-1133">Transmembrane helix</keyword>
<keyword evidence="5" id="KW-0997">Cell inner membrane</keyword>
<keyword evidence="9" id="KW-0472">Membrane</keyword>
<evidence type="ECO:0000313" key="13">
    <source>
        <dbReference type="Proteomes" id="UP000613113"/>
    </source>
</evidence>
<evidence type="ECO:0000256" key="10">
    <source>
        <dbReference type="SAM" id="SignalP"/>
    </source>
</evidence>
<keyword evidence="4" id="KW-1003">Cell membrane</keyword>
<keyword evidence="13" id="KW-1185">Reference proteome</keyword>
<dbReference type="PROSITE" id="PS52015">
    <property type="entry name" value="TONB_CTD"/>
    <property type="match status" value="1"/>
</dbReference>
<keyword evidence="7" id="KW-0653">Protein transport</keyword>
<proteinExistence type="inferred from homology"/>
<organism evidence="12 13">
    <name type="scientific">Undibacterium griseum</name>
    <dbReference type="NCBI Taxonomy" id="2762295"/>
    <lineage>
        <taxon>Bacteria</taxon>
        <taxon>Pseudomonadati</taxon>
        <taxon>Pseudomonadota</taxon>
        <taxon>Betaproteobacteria</taxon>
        <taxon>Burkholderiales</taxon>
        <taxon>Oxalobacteraceae</taxon>
        <taxon>Undibacterium</taxon>
    </lineage>
</organism>
<keyword evidence="6" id="KW-0812">Transmembrane</keyword>
<comment type="similarity">
    <text evidence="2">Belongs to the TonB family.</text>
</comment>
<dbReference type="Proteomes" id="UP000613113">
    <property type="component" value="Unassembled WGS sequence"/>
</dbReference>
<evidence type="ECO:0000259" key="11">
    <source>
        <dbReference type="PROSITE" id="PS52015"/>
    </source>
</evidence>
<dbReference type="PANTHER" id="PTHR33446">
    <property type="entry name" value="PROTEIN TONB-RELATED"/>
    <property type="match status" value="1"/>
</dbReference>
<dbReference type="RefSeq" id="WP_186861982.1">
    <property type="nucleotide sequence ID" value="NZ_JACOGC010000001.1"/>
</dbReference>
<dbReference type="PANTHER" id="PTHR33446:SF2">
    <property type="entry name" value="PROTEIN TONB"/>
    <property type="match status" value="1"/>
</dbReference>
<dbReference type="InterPro" id="IPR051045">
    <property type="entry name" value="TonB-dependent_transducer"/>
</dbReference>
<dbReference type="SUPFAM" id="SSF74653">
    <property type="entry name" value="TolA/TonB C-terminal domain"/>
    <property type="match status" value="1"/>
</dbReference>
<evidence type="ECO:0000313" key="12">
    <source>
        <dbReference type="EMBL" id="MBC3883651.1"/>
    </source>
</evidence>
<keyword evidence="3" id="KW-0813">Transport</keyword>
<feature type="chain" id="PRO_5045517912" evidence="10">
    <location>
        <begin position="24"/>
        <end position="115"/>
    </location>
</feature>
<evidence type="ECO:0000256" key="4">
    <source>
        <dbReference type="ARBA" id="ARBA00022475"/>
    </source>
</evidence>
<name>A0ABR6YIA6_9BURK</name>
<dbReference type="Pfam" id="PF03544">
    <property type="entry name" value="TonB_C"/>
    <property type="match status" value="1"/>
</dbReference>
<dbReference type="InterPro" id="IPR006260">
    <property type="entry name" value="TonB/TolA_C"/>
</dbReference>
<reference evidence="12 13" key="1">
    <citation type="submission" date="2020-08" db="EMBL/GenBank/DDBJ databases">
        <title>Novel species isolated from subtropical streams in China.</title>
        <authorList>
            <person name="Lu H."/>
        </authorList>
    </citation>
    <scope>NUCLEOTIDE SEQUENCE [LARGE SCALE GENOMIC DNA]</scope>
    <source>
        <strain evidence="12 13">FT31W</strain>
    </source>
</reference>
<dbReference type="NCBIfam" id="TIGR01352">
    <property type="entry name" value="tonB_Cterm"/>
    <property type="match status" value="1"/>
</dbReference>
<feature type="signal peptide" evidence="10">
    <location>
        <begin position="1"/>
        <end position="23"/>
    </location>
</feature>
<evidence type="ECO:0000256" key="6">
    <source>
        <dbReference type="ARBA" id="ARBA00022692"/>
    </source>
</evidence>
<evidence type="ECO:0000256" key="1">
    <source>
        <dbReference type="ARBA" id="ARBA00004383"/>
    </source>
</evidence>
<evidence type="ECO:0000256" key="8">
    <source>
        <dbReference type="ARBA" id="ARBA00022989"/>
    </source>
</evidence>
<keyword evidence="10" id="KW-0732">Signal</keyword>
<dbReference type="InterPro" id="IPR037682">
    <property type="entry name" value="TonB_C"/>
</dbReference>
<feature type="domain" description="TonB C-terminal" evidence="11">
    <location>
        <begin position="25"/>
        <end position="115"/>
    </location>
</feature>
<comment type="caution">
    <text evidence="12">The sequence shown here is derived from an EMBL/GenBank/DDBJ whole genome shotgun (WGS) entry which is preliminary data.</text>
</comment>
<evidence type="ECO:0000256" key="3">
    <source>
        <dbReference type="ARBA" id="ARBA00022448"/>
    </source>
</evidence>
<comment type="subcellular location">
    <subcellularLocation>
        <location evidence="1">Cell inner membrane</location>
        <topology evidence="1">Single-pass membrane protein</topology>
        <orientation evidence="1">Periplasmic side</orientation>
    </subcellularLocation>
</comment>
<gene>
    <name evidence="12" type="ORF">H8K27_00755</name>
</gene>
<dbReference type="EMBL" id="JACOGC010000001">
    <property type="protein sequence ID" value="MBC3883651.1"/>
    <property type="molecule type" value="Genomic_DNA"/>
</dbReference>
<evidence type="ECO:0000256" key="7">
    <source>
        <dbReference type="ARBA" id="ARBA00022927"/>
    </source>
</evidence>
<dbReference type="Gene3D" id="3.30.1150.10">
    <property type="match status" value="1"/>
</dbReference>
<accession>A0ABR6YIA6</accession>
<evidence type="ECO:0000256" key="9">
    <source>
        <dbReference type="ARBA" id="ARBA00023136"/>
    </source>
</evidence>
<evidence type="ECO:0000256" key="2">
    <source>
        <dbReference type="ARBA" id="ARBA00006555"/>
    </source>
</evidence>